<dbReference type="GO" id="GO:0046872">
    <property type="term" value="F:metal ion binding"/>
    <property type="evidence" value="ECO:0007669"/>
    <property type="project" value="UniProtKB-KW"/>
</dbReference>
<dbReference type="Proteomes" id="UP001353858">
    <property type="component" value="Unassembled WGS sequence"/>
</dbReference>
<dbReference type="PANTHER" id="PTHR22930">
    <property type="match status" value="1"/>
</dbReference>
<keyword evidence="6" id="KW-0378">Hydrolase</keyword>
<comment type="caution">
    <text evidence="9">The sequence shown here is derived from an EMBL/GenBank/DDBJ whole genome shotgun (WGS) entry which is preliminary data.</text>
</comment>
<evidence type="ECO:0000256" key="3">
    <source>
        <dbReference type="ARBA" id="ARBA00006958"/>
    </source>
</evidence>
<comment type="cofactor">
    <cofactor evidence="1">
        <name>a divalent metal cation</name>
        <dbReference type="ChEBI" id="CHEBI:60240"/>
    </cofactor>
</comment>
<dbReference type="InterPro" id="IPR027806">
    <property type="entry name" value="HARBI1_dom"/>
</dbReference>
<comment type="similarity">
    <text evidence="3">Belongs to the HARBI1 family.</text>
</comment>
<protein>
    <recommendedName>
        <fullName evidence="8">DDE Tnp4 domain-containing protein</fullName>
    </recommendedName>
</protein>
<feature type="domain" description="DDE Tnp4" evidence="8">
    <location>
        <begin position="63"/>
        <end position="202"/>
    </location>
</feature>
<dbReference type="EMBL" id="JARPUR010000007">
    <property type="protein sequence ID" value="KAK4872529.1"/>
    <property type="molecule type" value="Genomic_DNA"/>
</dbReference>
<evidence type="ECO:0000313" key="10">
    <source>
        <dbReference type="Proteomes" id="UP001353858"/>
    </source>
</evidence>
<organism evidence="9 10">
    <name type="scientific">Aquatica leii</name>
    <dbReference type="NCBI Taxonomy" id="1421715"/>
    <lineage>
        <taxon>Eukaryota</taxon>
        <taxon>Metazoa</taxon>
        <taxon>Ecdysozoa</taxon>
        <taxon>Arthropoda</taxon>
        <taxon>Hexapoda</taxon>
        <taxon>Insecta</taxon>
        <taxon>Pterygota</taxon>
        <taxon>Neoptera</taxon>
        <taxon>Endopterygota</taxon>
        <taxon>Coleoptera</taxon>
        <taxon>Polyphaga</taxon>
        <taxon>Elateriformia</taxon>
        <taxon>Elateroidea</taxon>
        <taxon>Lampyridae</taxon>
        <taxon>Luciolinae</taxon>
        <taxon>Aquatica</taxon>
    </lineage>
</organism>
<dbReference type="Pfam" id="PF13359">
    <property type="entry name" value="DDE_Tnp_4"/>
    <property type="match status" value="1"/>
</dbReference>
<evidence type="ECO:0000256" key="1">
    <source>
        <dbReference type="ARBA" id="ARBA00001968"/>
    </source>
</evidence>
<dbReference type="PANTHER" id="PTHR22930:SF269">
    <property type="entry name" value="NUCLEASE HARBI1-LIKE PROTEIN"/>
    <property type="match status" value="1"/>
</dbReference>
<sequence length="281" mass="32272">MTSLYYAYRISLTMVSNIIRETTAAIWNALESIVFIKCEESRWCQVAADFDEKWNFPHCLGAIDGKHVVIQAPKNSGSTFFNYKHSHSIVLLGVADANYCFSIVDIGGRGRESNDRKLPYVFVGDEAFQLTTFMLRPYPGRGVNAHLDRSKQIFNYRLSRARRIIENAFGILVAKWRIFRRPINCEIDTVINIIKATVCLHNFIVKNNTVEYIQPGLVDAEHNGDLVVGEWRRDVDRSCIQDLPQVGSNSYSKTAAHIRNQFAQYFMEEGAIPWQWDRSHN</sequence>
<evidence type="ECO:0000256" key="6">
    <source>
        <dbReference type="ARBA" id="ARBA00022801"/>
    </source>
</evidence>
<evidence type="ECO:0000256" key="4">
    <source>
        <dbReference type="ARBA" id="ARBA00022722"/>
    </source>
</evidence>
<keyword evidence="7" id="KW-0539">Nucleus</keyword>
<evidence type="ECO:0000259" key="8">
    <source>
        <dbReference type="Pfam" id="PF13359"/>
    </source>
</evidence>
<dbReference type="GO" id="GO:0016787">
    <property type="term" value="F:hydrolase activity"/>
    <property type="evidence" value="ECO:0007669"/>
    <property type="project" value="UniProtKB-KW"/>
</dbReference>
<accession>A0AAN7NY66</accession>
<dbReference type="GO" id="GO:0004518">
    <property type="term" value="F:nuclease activity"/>
    <property type="evidence" value="ECO:0007669"/>
    <property type="project" value="UniProtKB-KW"/>
</dbReference>
<evidence type="ECO:0000313" key="9">
    <source>
        <dbReference type="EMBL" id="KAK4872529.1"/>
    </source>
</evidence>
<dbReference type="AlphaFoldDB" id="A0AAN7NY66"/>
<reference evidence="10" key="1">
    <citation type="submission" date="2023-01" db="EMBL/GenBank/DDBJ databases">
        <title>Key to firefly adult light organ development and bioluminescence: homeobox transcription factors regulate luciferase expression and transportation to peroxisome.</title>
        <authorList>
            <person name="Fu X."/>
        </authorList>
    </citation>
    <scope>NUCLEOTIDE SEQUENCE [LARGE SCALE GENOMIC DNA]</scope>
</reference>
<keyword evidence="4" id="KW-0540">Nuclease</keyword>
<name>A0AAN7NY66_9COLE</name>
<dbReference type="InterPro" id="IPR045249">
    <property type="entry name" value="HARBI1-like"/>
</dbReference>
<proteinExistence type="inferred from homology"/>
<dbReference type="GO" id="GO:0005634">
    <property type="term" value="C:nucleus"/>
    <property type="evidence" value="ECO:0007669"/>
    <property type="project" value="UniProtKB-SubCell"/>
</dbReference>
<evidence type="ECO:0000256" key="2">
    <source>
        <dbReference type="ARBA" id="ARBA00004123"/>
    </source>
</evidence>
<evidence type="ECO:0000256" key="7">
    <source>
        <dbReference type="ARBA" id="ARBA00023242"/>
    </source>
</evidence>
<keyword evidence="5" id="KW-0479">Metal-binding</keyword>
<comment type="subcellular location">
    <subcellularLocation>
        <location evidence="2">Nucleus</location>
    </subcellularLocation>
</comment>
<evidence type="ECO:0000256" key="5">
    <source>
        <dbReference type="ARBA" id="ARBA00022723"/>
    </source>
</evidence>
<gene>
    <name evidence="9" type="ORF">RN001_014558</name>
</gene>
<keyword evidence="10" id="KW-1185">Reference proteome</keyword>